<reference evidence="1" key="1">
    <citation type="submission" date="2020-04" db="EMBL/GenBank/DDBJ databases">
        <title>A chromosome-scale assembly and high-density genetic map of the yellow drum (Nibea albiflora) genome.</title>
        <authorList>
            <person name="Xu D."/>
            <person name="Zhang W."/>
            <person name="Chen R."/>
            <person name="Tan P."/>
            <person name="Wang L."/>
            <person name="Song H."/>
            <person name="Tian L."/>
            <person name="Zhu Q."/>
            <person name="Wang B."/>
        </authorList>
    </citation>
    <scope>NUCLEOTIDE SEQUENCE</scope>
    <source>
        <strain evidence="1">ZJHYS-2018</strain>
    </source>
</reference>
<evidence type="ECO:0000313" key="2">
    <source>
        <dbReference type="Proteomes" id="UP000805704"/>
    </source>
</evidence>
<accession>A0ACB7ECQ3</accession>
<protein>
    <submittedName>
        <fullName evidence="1">Zinc finger BED domain-containing protein 1</fullName>
    </submittedName>
</protein>
<proteinExistence type="predicted"/>
<evidence type="ECO:0000313" key="1">
    <source>
        <dbReference type="EMBL" id="KAG7999827.1"/>
    </source>
</evidence>
<keyword evidence="2" id="KW-1185">Reference proteome</keyword>
<comment type="caution">
    <text evidence="1">The sequence shown here is derived from an EMBL/GenBank/DDBJ whole genome shotgun (WGS) entry which is preliminary data.</text>
</comment>
<dbReference type="EMBL" id="CM024797">
    <property type="protein sequence ID" value="KAG7999827.1"/>
    <property type="molecule type" value="Genomic_DNA"/>
</dbReference>
<organism evidence="1 2">
    <name type="scientific">Nibea albiflora</name>
    <name type="common">Yellow drum</name>
    <name type="synonym">Corvina albiflora</name>
    <dbReference type="NCBI Taxonomy" id="240163"/>
    <lineage>
        <taxon>Eukaryota</taxon>
        <taxon>Metazoa</taxon>
        <taxon>Chordata</taxon>
        <taxon>Craniata</taxon>
        <taxon>Vertebrata</taxon>
        <taxon>Euteleostomi</taxon>
        <taxon>Actinopterygii</taxon>
        <taxon>Neopterygii</taxon>
        <taxon>Teleostei</taxon>
        <taxon>Neoteleostei</taxon>
        <taxon>Acanthomorphata</taxon>
        <taxon>Eupercaria</taxon>
        <taxon>Sciaenidae</taxon>
        <taxon>Nibea</taxon>
    </lineage>
</organism>
<dbReference type="Proteomes" id="UP000805704">
    <property type="component" value="Chromosome 9"/>
</dbReference>
<name>A0ACB7ECQ3_NIBAL</name>
<gene>
    <name evidence="1" type="primary">ZBED1.3</name>
    <name evidence="1" type="ORF">GBF38_001875</name>
</gene>
<sequence>MGQEQLRLKQDVATRWNSTFYMLKRFIEAKDPVISTLALINAPLSTLSTEEWGIVQETVDIIKPFEEVTVEVSAERFMTASKVILMARGLQRIVARHQRNPSTHEPVQKLVDSLLGEMQKRFSKVEQIEKLAGATCLDPRFKKQAFVNNKAADNAVKRITAAAADNLPCKAAEVGQDPAAAASAGAMFWEDFDERRGIRNKNSRTNWMDKHAHLCKQTMPAKMALSLQKWGIRGTGQRHRVRRWEQSQLTNKPHKLVIPAAHANKKFVLLVGDSHLRALVDGFVAMPEGPLSFGFMSTPGATAAHLRTELVAAVVPRQPDAVVVLAPSNNLTACRGLEDSSADFAALVKSARSRWSNVVVLDFPPRLSVAEAEQRLLRMAYHSVCVEQGVPFHHIAENFPLRQRDLWARDGTHLSDNVGMPILAYLLWQAADRQLAEPEPEPPVSAVSACPYRPRFATQVVVSGHEPQPRPAANPDGWVTVVRGQKRSLPEAELAALDAQVVQKKVVLKECFIPLTPVRFSPTLLRAVEKTSPSFLPSPEVETAVPVHIQKRKVAAKRRTVVARRRLPREQVDTAVSEVAVAKPVNAVPVAEKMDTDVEVVSVVTPTSAVSTPVMDENEATHHAVDLTSEPGLSVPLAVCGGDEKHSCFRQAEGHTATDGPGATAFEAGCGYKVEFNMLKRFIEAKDPVISTLALINAPLSTLSTEEWGIVQETVDIIKPFEEVTVEVSAERFVTASKVILMARGLRRIVARHQRNPSTHEPVQKLVDSLLGEMQKRFSKVEQIEKLADATCLDPRFKKQAFVNNKAADDAVKRITAAAADNLPSQAAEVGQDPAAAASAGAMFWEDFDERVANTRASTSSDSATSSTSTAVMMEMRAYLAEPLLPRTSDPLAWWKMCSPVFKTLCEVMKTRLCVVATSVPSERIFSKTGQIITDRRNRLSPSKVRELVFLNAIALEQVLNCSIYVC</sequence>